<reference evidence="4 5" key="1">
    <citation type="journal article" date="2015" name="Genome Announc.">
        <title>Expanding the biotechnology potential of lactobacilli through comparative genomics of 213 strains and associated genera.</title>
        <authorList>
            <person name="Sun Z."/>
            <person name="Harris H.M."/>
            <person name="McCann A."/>
            <person name="Guo C."/>
            <person name="Argimon S."/>
            <person name="Zhang W."/>
            <person name="Yang X."/>
            <person name="Jeffery I.B."/>
            <person name="Cooney J.C."/>
            <person name="Kagawa T.F."/>
            <person name="Liu W."/>
            <person name="Song Y."/>
            <person name="Salvetti E."/>
            <person name="Wrobel A."/>
            <person name="Rasinkangas P."/>
            <person name="Parkhill J."/>
            <person name="Rea M.C."/>
            <person name="O'Sullivan O."/>
            <person name="Ritari J."/>
            <person name="Douillard F.P."/>
            <person name="Paul Ross R."/>
            <person name="Yang R."/>
            <person name="Briner A.E."/>
            <person name="Felis G.E."/>
            <person name="de Vos W.M."/>
            <person name="Barrangou R."/>
            <person name="Klaenhammer T.R."/>
            <person name="Caufield P.W."/>
            <person name="Cui Y."/>
            <person name="Zhang H."/>
            <person name="O'Toole P.W."/>
        </authorList>
    </citation>
    <scope>NUCLEOTIDE SEQUENCE [LARGE SCALE GENOMIC DNA]</scope>
    <source>
        <strain evidence="4 5">DSM 20653</strain>
    </source>
</reference>
<dbReference type="EMBL" id="AYYZ01000002">
    <property type="protein sequence ID" value="KRM53510.1"/>
    <property type="molecule type" value="Genomic_DNA"/>
</dbReference>
<dbReference type="GO" id="GO:0005737">
    <property type="term" value="C:cytoplasm"/>
    <property type="evidence" value="ECO:0007669"/>
    <property type="project" value="UniProtKB-SubCell"/>
</dbReference>
<gene>
    <name evidence="3" type="primary">ureD</name>
    <name evidence="4" type="ORF">FC64_GL000422</name>
</gene>
<dbReference type="HAMAP" id="MF_01384">
    <property type="entry name" value="UreD"/>
    <property type="match status" value="1"/>
</dbReference>
<comment type="subunit">
    <text evidence="3">UreD, UreF and UreG form a complex that acts as a GTP-hydrolysis-dependent molecular chaperone, activating the urease apoprotein by helping to assemble the nickel containing metallocenter of UreC. The UreE protein probably delivers the nickel.</text>
</comment>
<keyword evidence="2 3" id="KW-0143">Chaperone</keyword>
<dbReference type="AlphaFoldDB" id="A0A0R1ZPQ7"/>
<evidence type="ECO:0000313" key="4">
    <source>
        <dbReference type="EMBL" id="KRM53510.1"/>
    </source>
</evidence>
<accession>A0A0R1ZPQ7</accession>
<organism evidence="4 5">
    <name type="scientific">Ligilactobacillus araffinosus DSM 20653</name>
    <dbReference type="NCBI Taxonomy" id="1423820"/>
    <lineage>
        <taxon>Bacteria</taxon>
        <taxon>Bacillati</taxon>
        <taxon>Bacillota</taxon>
        <taxon>Bacilli</taxon>
        <taxon>Lactobacillales</taxon>
        <taxon>Lactobacillaceae</taxon>
        <taxon>Ligilactobacillus</taxon>
    </lineage>
</organism>
<dbReference type="InterPro" id="IPR002669">
    <property type="entry name" value="UreD"/>
</dbReference>
<evidence type="ECO:0000313" key="5">
    <source>
        <dbReference type="Proteomes" id="UP000051291"/>
    </source>
</evidence>
<dbReference type="RefSeq" id="WP_057906016.1">
    <property type="nucleotide sequence ID" value="NZ_AYYZ01000002.1"/>
</dbReference>
<proteinExistence type="inferred from homology"/>
<comment type="similarity">
    <text evidence="1 3">Belongs to the UreD family.</text>
</comment>
<dbReference type="PANTHER" id="PTHR33643">
    <property type="entry name" value="UREASE ACCESSORY PROTEIN D"/>
    <property type="match status" value="1"/>
</dbReference>
<protein>
    <recommendedName>
        <fullName evidence="3">Urease accessory protein UreD</fullName>
    </recommendedName>
</protein>
<keyword evidence="5" id="KW-1185">Reference proteome</keyword>
<keyword evidence="3" id="KW-0963">Cytoplasm</keyword>
<evidence type="ECO:0000256" key="1">
    <source>
        <dbReference type="ARBA" id="ARBA00007177"/>
    </source>
</evidence>
<dbReference type="GO" id="GO:0016151">
    <property type="term" value="F:nickel cation binding"/>
    <property type="evidence" value="ECO:0007669"/>
    <property type="project" value="UniProtKB-UniRule"/>
</dbReference>
<dbReference type="Proteomes" id="UP000051291">
    <property type="component" value="Unassembled WGS sequence"/>
</dbReference>
<keyword evidence="3" id="KW-0996">Nickel insertion</keyword>
<sequence>MDKYDGYTELSFIPKNGRTLVDTLKYHGQSRVSARMQLNNEDTLCYFLIAMGGGLTEGEDYYTKISLAEDTRAIISTQAPTYIFKCDNHEITHQINEISVKKDAILEYLPDSLIPYRNARYRQDSEINVEKGGTLIYTDGLTSGWSPDGTEFSYEDIQLKTQIIYDGNLMYADNVILEPNVFKMQDLGFFDNYKNYDSLVVVNEKIDDAFVKELQDKFKQQDKVRVGISKLEGPGFVMRILGDNINFNRKVLMDCVDDIRGKLFGSPKLDLRKDPRFVY</sequence>
<dbReference type="PANTHER" id="PTHR33643:SF1">
    <property type="entry name" value="UREASE ACCESSORY PROTEIN D"/>
    <property type="match status" value="1"/>
</dbReference>
<comment type="subcellular location">
    <subcellularLocation>
        <location evidence="3">Cytoplasm</location>
    </subcellularLocation>
</comment>
<name>A0A0R1ZPQ7_9LACO</name>
<dbReference type="PATRIC" id="fig|1423820.4.peg.423"/>
<evidence type="ECO:0000256" key="2">
    <source>
        <dbReference type="ARBA" id="ARBA00023186"/>
    </source>
</evidence>
<dbReference type="Pfam" id="PF01774">
    <property type="entry name" value="UreD"/>
    <property type="match status" value="1"/>
</dbReference>
<evidence type="ECO:0000256" key="3">
    <source>
        <dbReference type="HAMAP-Rule" id="MF_01384"/>
    </source>
</evidence>
<comment type="function">
    <text evidence="3">Required for maturation of urease via the functional incorporation of the urease nickel metallocenter.</text>
</comment>
<dbReference type="STRING" id="1423820.FC64_GL000422"/>
<comment type="caution">
    <text evidence="4">The sequence shown here is derived from an EMBL/GenBank/DDBJ whole genome shotgun (WGS) entry which is preliminary data.</text>
</comment>